<protein>
    <recommendedName>
        <fullName evidence="4">Lipoprotein</fullName>
    </recommendedName>
</protein>
<gene>
    <name evidence="2" type="ORF">ACFO5W_05905</name>
</gene>
<feature type="chain" id="PRO_5045928748" description="Lipoprotein" evidence="1">
    <location>
        <begin position="23"/>
        <end position="120"/>
    </location>
</feature>
<sequence>MKNYFACAVIATLLAGCTNALSLRDSAPTATYAGSGSAEAVADCVVNAWSAKSLSLQRIVLYSGTTIEIRETEKSPVIALVDIKPVGENTIAKYYSNFPTDDSWFFDHIETCMNVTPADG</sequence>
<comment type="caution">
    <text evidence="2">The sequence shown here is derived from an EMBL/GenBank/DDBJ whole genome shotgun (WGS) entry which is preliminary data.</text>
</comment>
<proteinExistence type="predicted"/>
<dbReference type="Proteomes" id="UP001595961">
    <property type="component" value="Unassembled WGS sequence"/>
</dbReference>
<organism evidence="2 3">
    <name type="scientific">Dyella halodurans</name>
    <dbReference type="NCBI Taxonomy" id="1920171"/>
    <lineage>
        <taxon>Bacteria</taxon>
        <taxon>Pseudomonadati</taxon>
        <taxon>Pseudomonadota</taxon>
        <taxon>Gammaproteobacteria</taxon>
        <taxon>Lysobacterales</taxon>
        <taxon>Rhodanobacteraceae</taxon>
        <taxon>Dyella</taxon>
    </lineage>
</organism>
<name>A0ABV9BZY3_9GAMM</name>
<keyword evidence="1" id="KW-0732">Signal</keyword>
<evidence type="ECO:0000313" key="3">
    <source>
        <dbReference type="Proteomes" id="UP001595961"/>
    </source>
</evidence>
<dbReference type="RefSeq" id="WP_266151019.1">
    <property type="nucleotide sequence ID" value="NZ_CP064028.1"/>
</dbReference>
<keyword evidence="3" id="KW-1185">Reference proteome</keyword>
<evidence type="ECO:0000313" key="2">
    <source>
        <dbReference type="EMBL" id="MFC4526168.1"/>
    </source>
</evidence>
<feature type="signal peptide" evidence="1">
    <location>
        <begin position="1"/>
        <end position="22"/>
    </location>
</feature>
<evidence type="ECO:0000256" key="1">
    <source>
        <dbReference type="SAM" id="SignalP"/>
    </source>
</evidence>
<evidence type="ECO:0008006" key="4">
    <source>
        <dbReference type="Google" id="ProtNLM"/>
    </source>
</evidence>
<accession>A0ABV9BZY3</accession>
<reference evidence="3" key="1">
    <citation type="journal article" date="2019" name="Int. J. Syst. Evol. Microbiol.">
        <title>The Global Catalogue of Microorganisms (GCM) 10K type strain sequencing project: providing services to taxonomists for standard genome sequencing and annotation.</title>
        <authorList>
            <consortium name="The Broad Institute Genomics Platform"/>
            <consortium name="The Broad Institute Genome Sequencing Center for Infectious Disease"/>
            <person name="Wu L."/>
            <person name="Ma J."/>
        </authorList>
    </citation>
    <scope>NUCLEOTIDE SEQUENCE [LARGE SCALE GENOMIC DNA]</scope>
    <source>
        <strain evidence="3">CCM 4481</strain>
    </source>
</reference>
<dbReference type="EMBL" id="JBHSGA010000011">
    <property type="protein sequence ID" value="MFC4526168.1"/>
    <property type="molecule type" value="Genomic_DNA"/>
</dbReference>
<dbReference type="PROSITE" id="PS51257">
    <property type="entry name" value="PROKAR_LIPOPROTEIN"/>
    <property type="match status" value="1"/>
</dbReference>